<evidence type="ECO:0000313" key="2">
    <source>
        <dbReference type="Proteomes" id="UP000249748"/>
    </source>
</evidence>
<name>A0ACD1IJV3_9EURO</name>
<protein>
    <submittedName>
        <fullName evidence="1">Isochorismatase family protein family</fullName>
    </submittedName>
</protein>
<sequence>MYRTMSFFAQFTNLPAIATGKALLLLDFQNDFVRPNGALHVSNTADFLDLLPQLATAFRRNGEVVWVRSYYQERQPLISPTDAQDLIVLGRMNRETRIQIPDEDAFDPSDPSAADRAGPVDEEAFLSTDSPRCCIPHSTGTQFPAPILAAIDNEADMLVDKFEYSALQDQGLILYFRTRFITQLYLCGSLSNTSVYATALDAVRHGFTVTLIEDCLGFRSFTRHEEAMRRMADIFGANGITTQELFQELDWEETDEIARKGSPRPLQSLTPAGIENVLDELEVRPSASPTTKEESPESGSSGGRRRRIDDILAEFTDNEDGDLKELASLTRSRARYGDSSRGATPGGSGEKKVRARVRRSKRPDTKTESASRSDKRRSGKSKKTDTYRPGDVIGEGDSRIIYDLDLPSEAFEKIREEVSWQKMYHLSGQVPRLVAVQGKALEDGSIPIYRHPADESPPLQPFTATVNKVRAIVERILGHPLNHALIQLYRDGQDRISEHSDKTLDIVRGSSICNVSLGAQRVMVLRTKGAAEGGESGRQTQRIPMPHESLFILGDETNRRWLHGIRPDKRPEAEKSMEERAYEGQRISLTFRHIGTFLNPAGDTIWGQGAVSKSQEQAQPVIHGDASETERIIRAFGEENHATEFDWEQVYGSGFDVVNFVTAGTTKLILGPDAVANLRVRLCLSENGIRYETESMSARTPENDVRPLYVAADGTQIAGDVTILTHFAQHAAELVRSELDALRGGSHLAAIDDLLAGWRDSQRQGSGEFDLTRWEQALTGQTYLGGAGFSIDDCALWPVLREIARSTTLLSDKRYPNLGQYYQRVEKRGLVKAALEEMD</sequence>
<evidence type="ECO:0000313" key="1">
    <source>
        <dbReference type="EMBL" id="RAK90526.1"/>
    </source>
</evidence>
<accession>A0ACD1IJV3</accession>
<keyword evidence="2" id="KW-1185">Reference proteome</keyword>
<dbReference type="Proteomes" id="UP000249748">
    <property type="component" value="Unassembled WGS sequence"/>
</dbReference>
<reference evidence="1" key="1">
    <citation type="submission" date="2018-02" db="EMBL/GenBank/DDBJ databases">
        <title>The genomes of Aspergillus section Nigri reveals drivers in fungal speciation.</title>
        <authorList>
            <consortium name="DOE Joint Genome Institute"/>
            <person name="Vesth T.C."/>
            <person name="Nybo J."/>
            <person name="Theobald S."/>
            <person name="Brandl J."/>
            <person name="Frisvad J.C."/>
            <person name="Nielsen K.F."/>
            <person name="Lyhne E.K."/>
            <person name="Kogle M.E."/>
            <person name="Kuo A."/>
            <person name="Riley R."/>
            <person name="Clum A."/>
            <person name="Nolan M."/>
            <person name="Lipzen A."/>
            <person name="Salamov A."/>
            <person name="Henrissat B."/>
            <person name="Wiebenga A."/>
            <person name="De vries R.P."/>
            <person name="Grigoriev I.V."/>
            <person name="Mortensen U.H."/>
            <person name="Andersen M.R."/>
            <person name="Baker S.E."/>
        </authorList>
    </citation>
    <scope>NUCLEOTIDE SEQUENCE</scope>
    <source>
        <strain evidence="1">CBS 115574</strain>
    </source>
</reference>
<dbReference type="EMBL" id="KZ824544">
    <property type="protein sequence ID" value="RAK90526.1"/>
    <property type="molecule type" value="Genomic_DNA"/>
</dbReference>
<proteinExistence type="predicted"/>
<organism evidence="1 2">
    <name type="scientific">Aspergillus costaricaensis CBS 115574</name>
    <dbReference type="NCBI Taxonomy" id="1448317"/>
    <lineage>
        <taxon>Eukaryota</taxon>
        <taxon>Fungi</taxon>
        <taxon>Dikarya</taxon>
        <taxon>Ascomycota</taxon>
        <taxon>Pezizomycotina</taxon>
        <taxon>Eurotiomycetes</taxon>
        <taxon>Eurotiomycetidae</taxon>
        <taxon>Eurotiales</taxon>
        <taxon>Aspergillaceae</taxon>
        <taxon>Aspergillus</taxon>
        <taxon>Aspergillus subgen. Circumdati</taxon>
    </lineage>
</organism>
<gene>
    <name evidence="1" type="ORF">BO79DRAFT_244411</name>
</gene>